<dbReference type="Pfam" id="PF08241">
    <property type="entry name" value="Methyltransf_11"/>
    <property type="match status" value="1"/>
</dbReference>
<proteinExistence type="predicted"/>
<protein>
    <submittedName>
        <fullName evidence="2">SAM-dependent methyltransferase</fullName>
    </submittedName>
</protein>
<organism evidence="2 3">
    <name type="scientific">Mesosutterella multiformis</name>
    <dbReference type="NCBI Taxonomy" id="2259133"/>
    <lineage>
        <taxon>Bacteria</taxon>
        <taxon>Pseudomonadati</taxon>
        <taxon>Pseudomonadota</taxon>
        <taxon>Betaproteobacteria</taxon>
        <taxon>Burkholderiales</taxon>
        <taxon>Sutterellaceae</taxon>
        <taxon>Mesosutterella</taxon>
    </lineage>
</organism>
<dbReference type="Gene3D" id="3.40.50.150">
    <property type="entry name" value="Vaccinia Virus protein VP39"/>
    <property type="match status" value="1"/>
</dbReference>
<dbReference type="PANTHER" id="PTHR43591">
    <property type="entry name" value="METHYLTRANSFERASE"/>
    <property type="match status" value="1"/>
</dbReference>
<keyword evidence="2" id="KW-0808">Transferase</keyword>
<dbReference type="AlphaFoldDB" id="A0A388SC70"/>
<reference evidence="2 3" key="1">
    <citation type="journal article" date="2018" name="Int. J. Syst. Evol. Microbiol.">
        <title>Mesosutterella multiformis gen. nov., sp. nov., a member of the family Sutterellaceae and Sutterella megalosphaeroides sp. nov., isolated from human faeces.</title>
        <authorList>
            <person name="Sakamoto M."/>
            <person name="Ikeyama N."/>
            <person name="Kunihiro T."/>
            <person name="Iino T."/>
            <person name="Yuki M."/>
            <person name="Ohkuma M."/>
        </authorList>
    </citation>
    <scope>NUCLEOTIDE SEQUENCE [LARGE SCALE GENOMIC DNA]</scope>
    <source>
        <strain evidence="2 3">4NBBH2</strain>
    </source>
</reference>
<dbReference type="CDD" id="cd02440">
    <property type="entry name" value="AdoMet_MTases"/>
    <property type="match status" value="1"/>
</dbReference>
<feature type="domain" description="Methyltransferase type 11" evidence="1">
    <location>
        <begin position="73"/>
        <end position="167"/>
    </location>
</feature>
<keyword evidence="2" id="KW-0489">Methyltransferase</keyword>
<dbReference type="Proteomes" id="UP000266091">
    <property type="component" value="Unassembled WGS sequence"/>
</dbReference>
<sequence length="266" mass="30013">MISEQLTEKNSITASLIQAFDRDIEEEITEYWNRRAEGFAKTRLAELSGPVKSRWMHEIASAVLGTSHSLRILDVGTGTGFFPIITAPLGHRVTGIDLSPEMIAEAKAAAAHFDVNAEFRVMNAQALDFEDETFDLILTRNLTWTLPDARTAYSEWFRVLKKGGRLINFDADYGSVSFESLTHDLKDQGVENAHKGLSDNSLAECDRIKDSLGISDERRPEWDFQVLTEIGFERVSLDNSLSDRIYLECDETFNPVRMFRIDAVKA</sequence>
<evidence type="ECO:0000259" key="1">
    <source>
        <dbReference type="Pfam" id="PF08241"/>
    </source>
</evidence>
<evidence type="ECO:0000313" key="3">
    <source>
        <dbReference type="Proteomes" id="UP000266091"/>
    </source>
</evidence>
<accession>A0A401LN45</accession>
<dbReference type="RefSeq" id="WP_116270205.1">
    <property type="nucleotide sequence ID" value="NZ_BGZJ01000001.1"/>
</dbReference>
<dbReference type="OrthoDB" id="529208at2"/>
<accession>A0A388SC70</accession>
<dbReference type="InterPro" id="IPR029063">
    <property type="entry name" value="SAM-dependent_MTases_sf"/>
</dbReference>
<gene>
    <name evidence="2" type="ORF">MESMUL_12760</name>
</gene>
<dbReference type="GO" id="GO:0032259">
    <property type="term" value="P:methylation"/>
    <property type="evidence" value="ECO:0007669"/>
    <property type="project" value="UniProtKB-KW"/>
</dbReference>
<keyword evidence="3" id="KW-1185">Reference proteome</keyword>
<dbReference type="EMBL" id="BGZJ01000001">
    <property type="protein sequence ID" value="GBO93922.1"/>
    <property type="molecule type" value="Genomic_DNA"/>
</dbReference>
<name>A0A388SC70_9BURK</name>
<comment type="caution">
    <text evidence="2">The sequence shown here is derived from an EMBL/GenBank/DDBJ whole genome shotgun (WGS) entry which is preliminary data.</text>
</comment>
<dbReference type="PANTHER" id="PTHR43591:SF24">
    <property type="entry name" value="2-METHOXY-6-POLYPRENYL-1,4-BENZOQUINOL METHYLASE, MITOCHONDRIAL"/>
    <property type="match status" value="1"/>
</dbReference>
<dbReference type="InterPro" id="IPR013216">
    <property type="entry name" value="Methyltransf_11"/>
</dbReference>
<dbReference type="GO" id="GO:0008757">
    <property type="term" value="F:S-adenosylmethionine-dependent methyltransferase activity"/>
    <property type="evidence" value="ECO:0007669"/>
    <property type="project" value="InterPro"/>
</dbReference>
<evidence type="ECO:0000313" key="2">
    <source>
        <dbReference type="EMBL" id="GBO93922.1"/>
    </source>
</evidence>
<dbReference type="SUPFAM" id="SSF53335">
    <property type="entry name" value="S-adenosyl-L-methionine-dependent methyltransferases"/>
    <property type="match status" value="1"/>
</dbReference>